<comment type="pathway">
    <text evidence="1 11">Metabolic intermediate biosynthesis; chorismate biosynthesis; chorismate from D-erythrose 4-phosphate and phosphoenolpyruvate: step 5/7.</text>
</comment>
<evidence type="ECO:0000256" key="7">
    <source>
        <dbReference type="ARBA" id="ARBA00022777"/>
    </source>
</evidence>
<dbReference type="InterPro" id="IPR000623">
    <property type="entry name" value="Shikimate_kinase/TSH1"/>
</dbReference>
<dbReference type="GO" id="GO:0005524">
    <property type="term" value="F:ATP binding"/>
    <property type="evidence" value="ECO:0007669"/>
    <property type="project" value="UniProtKB-UniRule"/>
</dbReference>
<feature type="binding site" evidence="11">
    <location>
        <begin position="14"/>
        <end position="19"/>
    </location>
    <ligand>
        <name>ATP</name>
        <dbReference type="ChEBI" id="CHEBI:30616"/>
    </ligand>
</feature>
<evidence type="ECO:0000256" key="1">
    <source>
        <dbReference type="ARBA" id="ARBA00004842"/>
    </source>
</evidence>
<organism evidence="12 13">
    <name type="scientific">Hydrocarboniclastica marina</name>
    <dbReference type="NCBI Taxonomy" id="2259620"/>
    <lineage>
        <taxon>Bacteria</taxon>
        <taxon>Pseudomonadati</taxon>
        <taxon>Pseudomonadota</taxon>
        <taxon>Gammaproteobacteria</taxon>
        <taxon>Alteromonadales</taxon>
        <taxon>Alteromonadaceae</taxon>
        <taxon>Hydrocarboniclastica</taxon>
    </lineage>
</organism>
<dbReference type="InterPro" id="IPR023000">
    <property type="entry name" value="Shikimate_kinase_CS"/>
</dbReference>
<evidence type="ECO:0000256" key="2">
    <source>
        <dbReference type="ARBA" id="ARBA00006997"/>
    </source>
</evidence>
<feature type="binding site" evidence="11">
    <location>
        <position position="36"/>
    </location>
    <ligand>
        <name>substrate</name>
    </ligand>
</feature>
<feature type="binding site" evidence="11">
    <location>
        <position position="60"/>
    </location>
    <ligand>
        <name>substrate</name>
    </ligand>
</feature>
<dbReference type="CDD" id="cd00464">
    <property type="entry name" value="SK"/>
    <property type="match status" value="1"/>
</dbReference>
<dbReference type="GO" id="GO:0004765">
    <property type="term" value="F:shikimate kinase activity"/>
    <property type="evidence" value="ECO:0007669"/>
    <property type="project" value="UniProtKB-UniRule"/>
</dbReference>
<evidence type="ECO:0000256" key="10">
    <source>
        <dbReference type="ARBA" id="ARBA00048567"/>
    </source>
</evidence>
<proteinExistence type="inferred from homology"/>
<dbReference type="GO" id="GO:0000287">
    <property type="term" value="F:magnesium ion binding"/>
    <property type="evidence" value="ECO:0007669"/>
    <property type="project" value="UniProtKB-UniRule"/>
</dbReference>
<keyword evidence="13" id="KW-1185">Reference proteome</keyword>
<reference evidence="12 13" key="1">
    <citation type="submission" date="2018-07" db="EMBL/GenBank/DDBJ databases">
        <title>Marsedoiliclastica nanhaica gen. nov. sp. nov., a novel marine hydrocarbonoclastic bacterium isolated from an in-situ enriched hydrocarbon-degrading consortium in deep-sea sediment.</title>
        <authorList>
            <person name="Dong C."/>
            <person name="Ma T."/>
            <person name="Liu R."/>
            <person name="Shao Z."/>
        </authorList>
    </citation>
    <scope>NUCLEOTIDE SEQUENCE [LARGE SCALE GENOMIC DNA]</scope>
    <source>
        <strain evidence="13">soil36-7</strain>
    </source>
</reference>
<comment type="subunit">
    <text evidence="11">Monomer.</text>
</comment>
<feature type="binding site" evidence="11">
    <location>
        <position position="18"/>
    </location>
    <ligand>
        <name>Mg(2+)</name>
        <dbReference type="ChEBI" id="CHEBI:18420"/>
    </ligand>
</feature>
<comment type="caution">
    <text evidence="11">Lacks conserved residue(s) required for the propagation of feature annotation.</text>
</comment>
<dbReference type="NCBIfam" id="NF003456">
    <property type="entry name" value="PRK05057.1"/>
    <property type="match status" value="1"/>
</dbReference>
<dbReference type="Proteomes" id="UP000298049">
    <property type="component" value="Chromosome"/>
</dbReference>
<feature type="binding site" evidence="11">
    <location>
        <position position="139"/>
    </location>
    <ligand>
        <name>substrate</name>
    </ligand>
</feature>
<keyword evidence="11" id="KW-0479">Metal-binding</keyword>
<keyword evidence="6 11" id="KW-0547">Nucleotide-binding</keyword>
<keyword evidence="9 11" id="KW-0057">Aromatic amino acid biosynthesis</keyword>
<dbReference type="GO" id="GO:0005829">
    <property type="term" value="C:cytosol"/>
    <property type="evidence" value="ECO:0007669"/>
    <property type="project" value="TreeGrafter"/>
</dbReference>
<dbReference type="InterPro" id="IPR031322">
    <property type="entry name" value="Shikimate/glucono_kinase"/>
</dbReference>
<dbReference type="Gene3D" id="3.40.50.300">
    <property type="entry name" value="P-loop containing nucleotide triphosphate hydrolases"/>
    <property type="match status" value="1"/>
</dbReference>
<comment type="catalytic activity">
    <reaction evidence="10 11">
        <text>shikimate + ATP = 3-phosphoshikimate + ADP + H(+)</text>
        <dbReference type="Rhea" id="RHEA:13121"/>
        <dbReference type="ChEBI" id="CHEBI:15378"/>
        <dbReference type="ChEBI" id="CHEBI:30616"/>
        <dbReference type="ChEBI" id="CHEBI:36208"/>
        <dbReference type="ChEBI" id="CHEBI:145989"/>
        <dbReference type="ChEBI" id="CHEBI:456216"/>
        <dbReference type="EC" id="2.7.1.71"/>
    </reaction>
</comment>
<evidence type="ECO:0000313" key="13">
    <source>
        <dbReference type="Proteomes" id="UP000298049"/>
    </source>
</evidence>
<dbReference type="PROSITE" id="PS01128">
    <property type="entry name" value="SHIKIMATE_KINASE"/>
    <property type="match status" value="1"/>
</dbReference>
<keyword evidence="11" id="KW-0963">Cytoplasm</keyword>
<evidence type="ECO:0000313" key="12">
    <source>
        <dbReference type="EMBL" id="QCF27799.1"/>
    </source>
</evidence>
<dbReference type="PRINTS" id="PR01100">
    <property type="entry name" value="SHIKIMTKNASE"/>
</dbReference>
<evidence type="ECO:0000256" key="11">
    <source>
        <dbReference type="HAMAP-Rule" id="MF_00109"/>
    </source>
</evidence>
<protein>
    <recommendedName>
        <fullName evidence="3 11">Shikimate kinase</fullName>
        <shortName evidence="11">SK</shortName>
        <ecNumber evidence="3 11">2.7.1.71</ecNumber>
    </recommendedName>
</protein>
<keyword evidence="7 11" id="KW-0418">Kinase</keyword>
<keyword evidence="5 11" id="KW-0808">Transferase</keyword>
<comment type="similarity">
    <text evidence="2 11">Belongs to the shikimate kinase family.</text>
</comment>
<sequence>MMIPERIVLVGPMGAGKSTIGRLLAKELGFRFLDSDKVIEERCGASIPWIFDVEGEAGFRRRETAILQELSQETQVVIATGGGAVTREENRACLKRGAFVIYLRTSLEQQYDRTRRDRNRPLLQKPNPRAILEALFAERDPLYQELADFVMYTDRKSPRLVARQLLNQIRPRVQRKKKQA</sequence>
<comment type="subcellular location">
    <subcellularLocation>
        <location evidence="11">Cytoplasm</location>
    </subcellularLocation>
</comment>
<comment type="function">
    <text evidence="11">Catalyzes the specific phosphorylation of the 3-hydroxyl group of shikimic acid using ATP as a cosubstrate.</text>
</comment>
<keyword evidence="11" id="KW-0460">Magnesium</keyword>
<dbReference type="PANTHER" id="PTHR21087">
    <property type="entry name" value="SHIKIMATE KINASE"/>
    <property type="match status" value="1"/>
</dbReference>
<dbReference type="GO" id="GO:0009073">
    <property type="term" value="P:aromatic amino acid family biosynthetic process"/>
    <property type="evidence" value="ECO:0007669"/>
    <property type="project" value="UniProtKB-KW"/>
</dbReference>
<evidence type="ECO:0000256" key="9">
    <source>
        <dbReference type="ARBA" id="ARBA00023141"/>
    </source>
</evidence>
<evidence type="ECO:0000256" key="8">
    <source>
        <dbReference type="ARBA" id="ARBA00022840"/>
    </source>
</evidence>
<evidence type="ECO:0000256" key="3">
    <source>
        <dbReference type="ARBA" id="ARBA00012154"/>
    </source>
</evidence>
<comment type="cofactor">
    <cofactor evidence="11">
        <name>Mg(2+)</name>
        <dbReference type="ChEBI" id="CHEBI:18420"/>
    </cofactor>
    <text evidence="11">Binds 1 Mg(2+) ion per subunit.</text>
</comment>
<dbReference type="PANTHER" id="PTHR21087:SF16">
    <property type="entry name" value="SHIKIMATE KINASE 1, CHLOROPLASTIC"/>
    <property type="match status" value="1"/>
</dbReference>
<keyword evidence="8 11" id="KW-0067">ATP-binding</keyword>
<evidence type="ECO:0000256" key="6">
    <source>
        <dbReference type="ARBA" id="ARBA00022741"/>
    </source>
</evidence>
<dbReference type="AlphaFoldDB" id="A0A4P7XKN6"/>
<dbReference type="Pfam" id="PF01202">
    <property type="entry name" value="SKI"/>
    <property type="match status" value="1"/>
</dbReference>
<dbReference type="RefSeq" id="WP_136546937.1">
    <property type="nucleotide sequence ID" value="NZ_CP031093.1"/>
</dbReference>
<dbReference type="KEGG" id="hmi:soil367_03485"/>
<dbReference type="InterPro" id="IPR027417">
    <property type="entry name" value="P-loop_NTPase"/>
</dbReference>
<gene>
    <name evidence="11" type="primary">aroK</name>
    <name evidence="12" type="ORF">soil367_03485</name>
</gene>
<keyword evidence="4 11" id="KW-0028">Amino-acid biosynthesis</keyword>
<evidence type="ECO:0000256" key="5">
    <source>
        <dbReference type="ARBA" id="ARBA00022679"/>
    </source>
</evidence>
<dbReference type="EC" id="2.7.1.71" evidence="3 11"/>
<dbReference type="GO" id="GO:0009423">
    <property type="term" value="P:chorismate biosynthetic process"/>
    <property type="evidence" value="ECO:0007669"/>
    <property type="project" value="UniProtKB-UniRule"/>
</dbReference>
<dbReference type="HAMAP" id="MF_00109">
    <property type="entry name" value="Shikimate_kinase"/>
    <property type="match status" value="1"/>
</dbReference>
<dbReference type="GO" id="GO:0008652">
    <property type="term" value="P:amino acid biosynthetic process"/>
    <property type="evidence" value="ECO:0007669"/>
    <property type="project" value="UniProtKB-KW"/>
</dbReference>
<feature type="binding site" evidence="11">
    <location>
        <position position="120"/>
    </location>
    <ligand>
        <name>ATP</name>
        <dbReference type="ChEBI" id="CHEBI:30616"/>
    </ligand>
</feature>
<evidence type="ECO:0000256" key="4">
    <source>
        <dbReference type="ARBA" id="ARBA00022605"/>
    </source>
</evidence>
<dbReference type="UniPathway" id="UPA00053">
    <property type="reaction ID" value="UER00088"/>
</dbReference>
<accession>A0A4P7XKN6</accession>
<dbReference type="SUPFAM" id="SSF52540">
    <property type="entry name" value="P-loop containing nucleoside triphosphate hydrolases"/>
    <property type="match status" value="1"/>
</dbReference>
<dbReference type="EMBL" id="CP031093">
    <property type="protein sequence ID" value="QCF27799.1"/>
    <property type="molecule type" value="Genomic_DNA"/>
</dbReference>
<feature type="binding site" evidence="11">
    <location>
        <position position="82"/>
    </location>
    <ligand>
        <name>substrate</name>
    </ligand>
</feature>
<name>A0A4P7XKN6_9ALTE</name>
<dbReference type="OrthoDB" id="9800332at2"/>